<keyword evidence="5 9" id="KW-0547">Nucleotide-binding</keyword>
<keyword evidence="3 9" id="KW-0808">Transferase</keyword>
<name>A0A2Z4UDP1_9FIRM</name>
<accession>A0A2Z4UDP1</accession>
<dbReference type="SUPFAM" id="SSF53448">
    <property type="entry name" value="Nucleotide-diphospho-sugar transferases"/>
    <property type="match status" value="1"/>
</dbReference>
<keyword evidence="4 9" id="KW-0548">Nucleotidyltransferase</keyword>
<feature type="site" description="Could play a key role in the communication between the regulatory and the substrate sites" evidence="9">
    <location>
        <position position="99"/>
    </location>
</feature>
<feature type="domain" description="Glucose-1-phosphate adenylyltransferase/Bifunctional protein GlmU-like C-terminal hexapeptide" evidence="11">
    <location>
        <begin position="289"/>
        <end position="362"/>
    </location>
</feature>
<comment type="pathway">
    <text evidence="9">Glycan biosynthesis; glycogen biosynthesis.</text>
</comment>
<dbReference type="UniPathway" id="UPA00164"/>
<dbReference type="RefSeq" id="WP_111920512.1">
    <property type="nucleotide sequence ID" value="NZ_CAUWHR010000028.1"/>
</dbReference>
<evidence type="ECO:0000256" key="9">
    <source>
        <dbReference type="HAMAP-Rule" id="MF_00624"/>
    </source>
</evidence>
<dbReference type="InterPro" id="IPR011831">
    <property type="entry name" value="ADP-Glc_PPase"/>
</dbReference>
<dbReference type="PROSITE" id="PS00808">
    <property type="entry name" value="ADP_GLC_PYROPHOSPH_1"/>
    <property type="match status" value="1"/>
</dbReference>
<dbReference type="CDD" id="cd02508">
    <property type="entry name" value="ADP_Glucose_PP"/>
    <property type="match status" value="1"/>
</dbReference>
<keyword evidence="8 9" id="KW-0119">Carbohydrate metabolism</keyword>
<comment type="function">
    <text evidence="9">Involved in the biosynthesis of ADP-glucose, a building block required for the elongation reactions to produce glycogen. Catalyzes the reaction between ATP and alpha-D-glucose 1-phosphate (G1P) to produce pyrophosphate and ADP-Glc.</text>
</comment>
<dbReference type="Gene3D" id="2.160.10.10">
    <property type="entry name" value="Hexapeptide repeat proteins"/>
    <property type="match status" value="1"/>
</dbReference>
<protein>
    <recommendedName>
        <fullName evidence="9">Glucose-1-phosphate adenylyltransferase</fullName>
        <ecNumber evidence="9">2.7.7.27</ecNumber>
    </recommendedName>
    <alternativeName>
        <fullName evidence="9">ADP-glucose pyrophosphorylase</fullName>
        <shortName evidence="9">ADPGlc PPase</shortName>
    </alternativeName>
    <alternativeName>
        <fullName evidence="9">ADP-glucose synthase</fullName>
    </alternativeName>
</protein>
<dbReference type="InterPro" id="IPR056818">
    <property type="entry name" value="GlmU/GlgC-like_hexapep"/>
</dbReference>
<dbReference type="NCBIfam" id="NF003670">
    <property type="entry name" value="PRK05293.1"/>
    <property type="match status" value="1"/>
</dbReference>
<dbReference type="KEGG" id="blau:DQQ01_14075"/>
<evidence type="ECO:0000256" key="5">
    <source>
        <dbReference type="ARBA" id="ARBA00022741"/>
    </source>
</evidence>
<evidence type="ECO:0000256" key="6">
    <source>
        <dbReference type="ARBA" id="ARBA00022840"/>
    </source>
</evidence>
<dbReference type="SUPFAM" id="SSF51161">
    <property type="entry name" value="Trimeric LpxA-like enzymes"/>
    <property type="match status" value="1"/>
</dbReference>
<dbReference type="EC" id="2.7.7.27" evidence="9"/>
<evidence type="ECO:0000256" key="8">
    <source>
        <dbReference type="ARBA" id="ARBA00023277"/>
    </source>
</evidence>
<proteinExistence type="inferred from homology"/>
<keyword evidence="13" id="KW-1185">Reference proteome</keyword>
<dbReference type="HAMAP" id="MF_00624">
    <property type="entry name" value="GlgC"/>
    <property type="match status" value="1"/>
</dbReference>
<feature type="site" description="Could play a key role in the communication between the regulatory and the substrate sites" evidence="9">
    <location>
        <position position="60"/>
    </location>
</feature>
<organism evidence="12 13">
    <name type="scientific">Blautia argi</name>
    <dbReference type="NCBI Taxonomy" id="1912897"/>
    <lineage>
        <taxon>Bacteria</taxon>
        <taxon>Bacillati</taxon>
        <taxon>Bacillota</taxon>
        <taxon>Clostridia</taxon>
        <taxon>Lachnospirales</taxon>
        <taxon>Lachnospiraceae</taxon>
        <taxon>Blautia</taxon>
    </lineage>
</organism>
<keyword evidence="2 9" id="KW-0321">Glycogen metabolism</keyword>
<dbReference type="OrthoDB" id="9801810at2"/>
<dbReference type="GO" id="GO:0005524">
    <property type="term" value="F:ATP binding"/>
    <property type="evidence" value="ECO:0007669"/>
    <property type="project" value="UniProtKB-KW"/>
</dbReference>
<evidence type="ECO:0000256" key="2">
    <source>
        <dbReference type="ARBA" id="ARBA00022600"/>
    </source>
</evidence>
<dbReference type="InterPro" id="IPR023049">
    <property type="entry name" value="GlgC_bac"/>
</dbReference>
<dbReference type="PANTHER" id="PTHR43523:SF2">
    <property type="entry name" value="GLUCOSE-1-PHOSPHATE ADENYLYLTRANSFERASE"/>
    <property type="match status" value="1"/>
</dbReference>
<evidence type="ECO:0000256" key="7">
    <source>
        <dbReference type="ARBA" id="ARBA00023056"/>
    </source>
</evidence>
<dbReference type="PROSITE" id="PS00810">
    <property type="entry name" value="ADP_GLC_PYROPHOSPH_3"/>
    <property type="match status" value="1"/>
</dbReference>
<dbReference type="CDD" id="cd04651">
    <property type="entry name" value="LbH_G1P_AT_C"/>
    <property type="match status" value="1"/>
</dbReference>
<keyword evidence="7 9" id="KW-0320">Glycogen biosynthesis</keyword>
<dbReference type="AlphaFoldDB" id="A0A2Z4UDP1"/>
<comment type="subunit">
    <text evidence="9">Homotetramer.</text>
</comment>
<sequence>MIKKEMIAMLLAGGQGSRLGVLTAKVAKPAVTFGGKYRIIDFPLSNCINSGVDTVGVLTQYQPLRLNTHIGIGIPWDLDRNVGGVSILPPYEKKTNTEWYTGTANAIYQNLAYMENFNPDYVLILGGDHIYKMDYEVMLDFHKANKADVTVACMPVPWEEASRFGLAITDETGRITEFEEKPAEPKSNLASMGIYIFSWPVLKEALIALKDQSGCDFGKHILPYCKEKGQRLFAYEYNGYWKDVGTLGSYWEANMELIDIIPEFNLYEEFWKIYTKGDIIPPQYIAANAVVERSIIGEGTEIYGEVHNSVIGAGVTVKKGAVIRDSIIMKQTVIGENDVIDKAIIAENVTVGDNVVMGIGEEVPNKVKPAVYSFGLVTVGENTVIPSNVQIGKNTAIVGITTAEDYPDGILESGEILNKEGEME</sequence>
<dbReference type="Pfam" id="PF00483">
    <property type="entry name" value="NTP_transferase"/>
    <property type="match status" value="1"/>
</dbReference>
<evidence type="ECO:0000259" key="11">
    <source>
        <dbReference type="Pfam" id="PF24894"/>
    </source>
</evidence>
<dbReference type="Proteomes" id="UP000250003">
    <property type="component" value="Chromosome"/>
</dbReference>
<dbReference type="InterPro" id="IPR005835">
    <property type="entry name" value="NTP_transferase_dom"/>
</dbReference>
<dbReference type="PANTHER" id="PTHR43523">
    <property type="entry name" value="GLUCOSE-1-PHOSPHATE ADENYLYLTRANSFERASE-RELATED"/>
    <property type="match status" value="1"/>
</dbReference>
<dbReference type="Pfam" id="PF24894">
    <property type="entry name" value="Hexapep_GlmU"/>
    <property type="match status" value="1"/>
</dbReference>
<comment type="similarity">
    <text evidence="1 9">Belongs to the bacterial/plant glucose-1-phosphate adenylyltransferase family.</text>
</comment>
<feature type="binding site" evidence="9">
    <location>
        <position position="100"/>
    </location>
    <ligand>
        <name>alpha-D-glucose 1-phosphate</name>
        <dbReference type="ChEBI" id="CHEBI:58601"/>
    </ligand>
</feature>
<dbReference type="GO" id="GO:0008878">
    <property type="term" value="F:glucose-1-phosphate adenylyltransferase activity"/>
    <property type="evidence" value="ECO:0007669"/>
    <property type="project" value="UniProtKB-UniRule"/>
</dbReference>
<evidence type="ECO:0000313" key="13">
    <source>
        <dbReference type="Proteomes" id="UP000250003"/>
    </source>
</evidence>
<evidence type="ECO:0000313" key="12">
    <source>
        <dbReference type="EMBL" id="AWY99067.1"/>
    </source>
</evidence>
<keyword evidence="6 9" id="KW-0067">ATP-binding</keyword>
<dbReference type="PROSITE" id="PS00809">
    <property type="entry name" value="ADP_GLC_PYROPHOSPH_2"/>
    <property type="match status" value="1"/>
</dbReference>
<dbReference type="Gene3D" id="3.90.550.10">
    <property type="entry name" value="Spore Coat Polysaccharide Biosynthesis Protein SpsA, Chain A"/>
    <property type="match status" value="1"/>
</dbReference>
<feature type="binding site" evidence="9">
    <location>
        <begin position="180"/>
        <end position="181"/>
    </location>
    <ligand>
        <name>alpha-D-glucose 1-phosphate</name>
        <dbReference type="ChEBI" id="CHEBI:58601"/>
    </ligand>
</feature>
<evidence type="ECO:0000256" key="4">
    <source>
        <dbReference type="ARBA" id="ARBA00022695"/>
    </source>
</evidence>
<reference evidence="13" key="1">
    <citation type="submission" date="2018-06" db="EMBL/GenBank/DDBJ databases">
        <title>Description of Blautia argi sp. nov., a new anaerobic isolated from dog feces.</title>
        <authorList>
            <person name="Chang Y.-H."/>
            <person name="Paek J."/>
            <person name="Shin Y."/>
        </authorList>
    </citation>
    <scope>NUCLEOTIDE SEQUENCE [LARGE SCALE GENOMIC DNA]</scope>
    <source>
        <strain evidence="13">KCTC 15426</strain>
    </source>
</reference>
<comment type="catalytic activity">
    <reaction evidence="9">
        <text>alpha-D-glucose 1-phosphate + ATP + H(+) = ADP-alpha-D-glucose + diphosphate</text>
        <dbReference type="Rhea" id="RHEA:12120"/>
        <dbReference type="ChEBI" id="CHEBI:15378"/>
        <dbReference type="ChEBI" id="CHEBI:30616"/>
        <dbReference type="ChEBI" id="CHEBI:33019"/>
        <dbReference type="ChEBI" id="CHEBI:57498"/>
        <dbReference type="ChEBI" id="CHEBI:58601"/>
        <dbReference type="EC" id="2.7.7.27"/>
    </reaction>
</comment>
<dbReference type="InterPro" id="IPR029044">
    <property type="entry name" value="Nucleotide-diphossugar_trans"/>
</dbReference>
<dbReference type="InterPro" id="IPR011004">
    <property type="entry name" value="Trimer_LpxA-like_sf"/>
</dbReference>
<evidence type="ECO:0000256" key="1">
    <source>
        <dbReference type="ARBA" id="ARBA00010443"/>
    </source>
</evidence>
<gene>
    <name evidence="9" type="primary">glgC</name>
    <name evidence="12" type="ORF">DQQ01_14075</name>
</gene>
<feature type="domain" description="Nucleotidyl transferase" evidence="10">
    <location>
        <begin position="8"/>
        <end position="257"/>
    </location>
</feature>
<evidence type="ECO:0000256" key="3">
    <source>
        <dbReference type="ARBA" id="ARBA00022679"/>
    </source>
</evidence>
<dbReference type="InterPro" id="IPR005836">
    <property type="entry name" value="ADP_Glu_pyroP_CS"/>
</dbReference>
<evidence type="ECO:0000259" key="10">
    <source>
        <dbReference type="Pfam" id="PF00483"/>
    </source>
</evidence>
<dbReference type="EMBL" id="CP030280">
    <property type="protein sequence ID" value="AWY99067.1"/>
    <property type="molecule type" value="Genomic_DNA"/>
</dbReference>
<feature type="binding site" evidence="9">
    <location>
        <position position="165"/>
    </location>
    <ligand>
        <name>alpha-D-glucose 1-phosphate</name>
        <dbReference type="ChEBI" id="CHEBI:58601"/>
    </ligand>
</feature>
<dbReference type="NCBIfam" id="TIGR02091">
    <property type="entry name" value="glgC"/>
    <property type="match status" value="1"/>
</dbReference>
<dbReference type="GO" id="GO:0005978">
    <property type="term" value="P:glycogen biosynthetic process"/>
    <property type="evidence" value="ECO:0007669"/>
    <property type="project" value="UniProtKB-UniRule"/>
</dbReference>
<feature type="binding site" evidence="9">
    <location>
        <position position="191"/>
    </location>
    <ligand>
        <name>alpha-D-glucose 1-phosphate</name>
        <dbReference type="ChEBI" id="CHEBI:58601"/>
    </ligand>
</feature>